<dbReference type="SUPFAM" id="SSF51735">
    <property type="entry name" value="NAD(P)-binding Rossmann-fold domains"/>
    <property type="match status" value="1"/>
</dbReference>
<dbReference type="PRINTS" id="PR00081">
    <property type="entry name" value="GDHRDH"/>
</dbReference>
<accession>A0A2A2A853</accession>
<evidence type="ECO:0000256" key="3">
    <source>
        <dbReference type="RuleBase" id="RU000363"/>
    </source>
</evidence>
<evidence type="ECO:0000256" key="2">
    <source>
        <dbReference type="ARBA" id="ARBA00023002"/>
    </source>
</evidence>
<dbReference type="InterPro" id="IPR036291">
    <property type="entry name" value="NAD(P)-bd_dom_sf"/>
</dbReference>
<organism evidence="5 6">
    <name type="scientific">Vandammella animalimorsus</name>
    <dbReference type="NCBI Taxonomy" id="2029117"/>
    <lineage>
        <taxon>Bacteria</taxon>
        <taxon>Pseudomonadati</taxon>
        <taxon>Pseudomonadota</taxon>
        <taxon>Betaproteobacteria</taxon>
        <taxon>Burkholderiales</taxon>
        <taxon>Comamonadaceae</taxon>
        <taxon>Vandammella</taxon>
    </lineage>
</organism>
<keyword evidence="2" id="KW-0560">Oxidoreductase</keyword>
<sequence>MNTSGHKVLITGGASGIGLALAKRFHAAGNSVVLAGRRADALAEAARALPGAQTAVADITQPADRARLLQAHGDISILVNNAGIQINRPLLEQDQSDIRHELETNLAAPVLLTHAFLPVLLRQRQAAIVNVSSGLAIVPKEAASIYCTSKAALHSFSQTLRWQLEGTPVQVFELLPPLVDTAMTQGRGKGKISADALAAEFWRAFAAGRHEVLGGKTRLLALIQRLSPALAQRIMRKGL</sequence>
<gene>
    <name evidence="5" type="ORF">CK625_13240</name>
</gene>
<dbReference type="PROSITE" id="PS00061">
    <property type="entry name" value="ADH_SHORT"/>
    <property type="match status" value="1"/>
</dbReference>
<protein>
    <submittedName>
        <fullName evidence="5">Short-chain dehydrogenase</fullName>
    </submittedName>
</protein>
<evidence type="ECO:0000313" key="5">
    <source>
        <dbReference type="EMBL" id="PAT33914.1"/>
    </source>
</evidence>
<dbReference type="GO" id="GO:0016020">
    <property type="term" value="C:membrane"/>
    <property type="evidence" value="ECO:0007669"/>
    <property type="project" value="TreeGrafter"/>
</dbReference>
<dbReference type="RefSeq" id="WP_095540801.1">
    <property type="nucleotide sequence ID" value="NZ_NSJB01000017.1"/>
</dbReference>
<dbReference type="PRINTS" id="PR00080">
    <property type="entry name" value="SDRFAMILY"/>
</dbReference>
<keyword evidence="6" id="KW-1185">Reference proteome</keyword>
<dbReference type="PANTHER" id="PTHR44196:SF1">
    <property type="entry name" value="DEHYDROGENASE_REDUCTASE SDR FAMILY MEMBER 7B"/>
    <property type="match status" value="1"/>
</dbReference>
<comment type="caution">
    <text evidence="5">The sequence shown here is derived from an EMBL/GenBank/DDBJ whole genome shotgun (WGS) entry which is preliminary data.</text>
</comment>
<evidence type="ECO:0000256" key="1">
    <source>
        <dbReference type="ARBA" id="ARBA00006484"/>
    </source>
</evidence>
<evidence type="ECO:0000259" key="4">
    <source>
        <dbReference type="SMART" id="SM00822"/>
    </source>
</evidence>
<dbReference type="InterPro" id="IPR020904">
    <property type="entry name" value="Sc_DH/Rdtase_CS"/>
</dbReference>
<reference evidence="5 6" key="1">
    <citation type="submission" date="2017-08" db="EMBL/GenBank/DDBJ databases">
        <title>WGS of Clinical strains of the CDC Group NO-1 linked to zoonotic infections in humans.</title>
        <authorList>
            <person name="Bernier A.-M."/>
            <person name="Bernard K."/>
        </authorList>
    </citation>
    <scope>NUCLEOTIDE SEQUENCE [LARGE SCALE GENOMIC DNA]</scope>
    <source>
        <strain evidence="5 6">NML00-0135</strain>
    </source>
</reference>
<comment type="similarity">
    <text evidence="1 3">Belongs to the short-chain dehydrogenases/reductases (SDR) family.</text>
</comment>
<dbReference type="Gene3D" id="3.40.50.720">
    <property type="entry name" value="NAD(P)-binding Rossmann-like Domain"/>
    <property type="match status" value="1"/>
</dbReference>
<dbReference type="InterPro" id="IPR002347">
    <property type="entry name" value="SDR_fam"/>
</dbReference>
<dbReference type="AlphaFoldDB" id="A0A2A2A853"/>
<feature type="domain" description="Ketoreductase" evidence="4">
    <location>
        <begin position="6"/>
        <end position="205"/>
    </location>
</feature>
<dbReference type="GO" id="GO:0016491">
    <property type="term" value="F:oxidoreductase activity"/>
    <property type="evidence" value="ECO:0007669"/>
    <property type="project" value="UniProtKB-KW"/>
</dbReference>
<dbReference type="EMBL" id="NSJB01000017">
    <property type="protein sequence ID" value="PAT33914.1"/>
    <property type="molecule type" value="Genomic_DNA"/>
</dbReference>
<dbReference type="PANTHER" id="PTHR44196">
    <property type="entry name" value="DEHYDROGENASE/REDUCTASE SDR FAMILY MEMBER 7B"/>
    <property type="match status" value="1"/>
</dbReference>
<dbReference type="Proteomes" id="UP000218054">
    <property type="component" value="Unassembled WGS sequence"/>
</dbReference>
<name>A0A2A2A853_9BURK</name>
<dbReference type="Pfam" id="PF00106">
    <property type="entry name" value="adh_short"/>
    <property type="match status" value="1"/>
</dbReference>
<dbReference type="SMART" id="SM00822">
    <property type="entry name" value="PKS_KR"/>
    <property type="match status" value="1"/>
</dbReference>
<evidence type="ECO:0000313" key="6">
    <source>
        <dbReference type="Proteomes" id="UP000218054"/>
    </source>
</evidence>
<proteinExistence type="inferred from homology"/>
<dbReference type="InterPro" id="IPR057326">
    <property type="entry name" value="KR_dom"/>
</dbReference>